<sequence>MMRDLRDWYSYLEQSVRDARPPSDSRNLSMPASSGGSSAVAPRPPARVPPTPPAAAGPARPPATRKKAISIELQQHLPIDLGPSRSARRVGRPPLTETRDEIIHRLMDPDLTLHETAAILSLSKATLRRYTDQGKLPCRRTAGGQRRFKLSEVLVLLEQRGEEDPVIPHQPGSRLPAASAPRTRRGGTE</sequence>
<dbReference type="Proteomes" id="UP000319353">
    <property type="component" value="Unassembled WGS sequence"/>
</dbReference>
<dbReference type="SUPFAM" id="SSF46955">
    <property type="entry name" value="Putative DNA-binding domain"/>
    <property type="match status" value="1"/>
</dbReference>
<feature type="region of interest" description="Disordered" evidence="1">
    <location>
        <begin position="161"/>
        <end position="189"/>
    </location>
</feature>
<dbReference type="InterPro" id="IPR010093">
    <property type="entry name" value="SinI_DNA-bd"/>
</dbReference>
<dbReference type="CDD" id="cd04762">
    <property type="entry name" value="HTH_MerR-trunc"/>
    <property type="match status" value="1"/>
</dbReference>
<dbReference type="NCBIfam" id="TIGR01764">
    <property type="entry name" value="excise"/>
    <property type="match status" value="1"/>
</dbReference>
<dbReference type="AlphaFoldDB" id="A0A537LAL1"/>
<reference evidence="3 4" key="1">
    <citation type="journal article" date="2019" name="Nat. Microbiol.">
        <title>Mediterranean grassland soil C-N compound turnover is dependent on rainfall and depth, and is mediated by genomically divergent microorganisms.</title>
        <authorList>
            <person name="Diamond S."/>
            <person name="Andeer P.F."/>
            <person name="Li Z."/>
            <person name="Crits-Christoph A."/>
            <person name="Burstein D."/>
            <person name="Anantharaman K."/>
            <person name="Lane K.R."/>
            <person name="Thomas B.C."/>
            <person name="Pan C."/>
            <person name="Northen T.R."/>
            <person name="Banfield J.F."/>
        </authorList>
    </citation>
    <scope>NUCLEOTIDE SEQUENCE [LARGE SCALE GENOMIC DNA]</scope>
    <source>
        <strain evidence="3">NP_4</strain>
    </source>
</reference>
<protein>
    <submittedName>
        <fullName evidence="3">Helix-turn-helix domain-containing protein</fullName>
    </submittedName>
</protein>
<dbReference type="Gene3D" id="1.10.1660.10">
    <property type="match status" value="1"/>
</dbReference>
<dbReference type="InterPro" id="IPR009061">
    <property type="entry name" value="DNA-bd_dom_put_sf"/>
</dbReference>
<proteinExistence type="predicted"/>
<evidence type="ECO:0000313" key="4">
    <source>
        <dbReference type="Proteomes" id="UP000319353"/>
    </source>
</evidence>
<feature type="compositionally biased region" description="Pro residues" evidence="1">
    <location>
        <begin position="42"/>
        <end position="61"/>
    </location>
</feature>
<evidence type="ECO:0000256" key="1">
    <source>
        <dbReference type="SAM" id="MobiDB-lite"/>
    </source>
</evidence>
<evidence type="ECO:0000259" key="2">
    <source>
        <dbReference type="Pfam" id="PF12728"/>
    </source>
</evidence>
<dbReference type="Pfam" id="PF12728">
    <property type="entry name" value="HTH_17"/>
    <property type="match status" value="1"/>
</dbReference>
<dbReference type="InterPro" id="IPR041657">
    <property type="entry name" value="HTH_17"/>
</dbReference>
<organism evidence="3 4">
    <name type="scientific">Candidatus Segetimicrobium genomatis</name>
    <dbReference type="NCBI Taxonomy" id="2569760"/>
    <lineage>
        <taxon>Bacteria</taxon>
        <taxon>Bacillati</taxon>
        <taxon>Candidatus Sysuimicrobiota</taxon>
        <taxon>Candidatus Sysuimicrobiia</taxon>
        <taxon>Candidatus Sysuimicrobiales</taxon>
        <taxon>Candidatus Segetimicrobiaceae</taxon>
        <taxon>Candidatus Segetimicrobium</taxon>
    </lineage>
</organism>
<gene>
    <name evidence="3" type="ORF">E6H01_03635</name>
</gene>
<feature type="region of interest" description="Disordered" evidence="1">
    <location>
        <begin position="14"/>
        <end position="65"/>
    </location>
</feature>
<dbReference type="EMBL" id="VBAL01000033">
    <property type="protein sequence ID" value="TMJ05068.1"/>
    <property type="molecule type" value="Genomic_DNA"/>
</dbReference>
<comment type="caution">
    <text evidence="3">The sequence shown here is derived from an EMBL/GenBank/DDBJ whole genome shotgun (WGS) entry which is preliminary data.</text>
</comment>
<feature type="compositionally biased region" description="Low complexity" evidence="1">
    <location>
        <begin position="31"/>
        <end position="41"/>
    </location>
</feature>
<evidence type="ECO:0000313" key="3">
    <source>
        <dbReference type="EMBL" id="TMJ05068.1"/>
    </source>
</evidence>
<feature type="region of interest" description="Disordered" evidence="1">
    <location>
        <begin position="77"/>
        <end position="96"/>
    </location>
</feature>
<feature type="domain" description="Helix-turn-helix" evidence="2">
    <location>
        <begin position="111"/>
        <end position="160"/>
    </location>
</feature>
<name>A0A537LAL1_9BACT</name>
<accession>A0A537LAL1</accession>
<dbReference type="GO" id="GO:0003677">
    <property type="term" value="F:DNA binding"/>
    <property type="evidence" value="ECO:0007669"/>
    <property type="project" value="InterPro"/>
</dbReference>